<dbReference type="Proteomes" id="UP001139559">
    <property type="component" value="Unassembled WGS sequence"/>
</dbReference>
<evidence type="ECO:0000313" key="1">
    <source>
        <dbReference type="EMBL" id="MCK6263187.1"/>
    </source>
</evidence>
<name>A0A9X1XHD6_9VIBR</name>
<evidence type="ECO:0008006" key="3">
    <source>
        <dbReference type="Google" id="ProtNLM"/>
    </source>
</evidence>
<comment type="caution">
    <text evidence="1">The sequence shown here is derived from an EMBL/GenBank/DDBJ whole genome shotgun (WGS) entry which is preliminary data.</text>
</comment>
<gene>
    <name evidence="1" type="ORF">KP803_07850</name>
</gene>
<dbReference type="AlphaFoldDB" id="A0A9X1XHD6"/>
<reference evidence="1" key="1">
    <citation type="submission" date="2021-11" db="EMBL/GenBank/DDBJ databases">
        <title>Vibrio ZSDE26 sp. nov. and Vibrio ZSDZ34 sp. nov., isolated from coastal seawater in Qingdao.</title>
        <authorList>
            <person name="Zhang P."/>
        </authorList>
    </citation>
    <scope>NUCLEOTIDE SEQUENCE</scope>
    <source>
        <strain evidence="1">ZSDE26</strain>
    </source>
</reference>
<accession>A0A9X1XHD6</accession>
<sequence length="251" mass="28844">MNDSQYLKAIPDVFMSLRLLLMQFVFFVLFFGTSFSANATAVSLCIKVLEYNLYLSGISTGYMRKNEQWLAEVVTAKSRSRASILGIGSSYTQSSEMVLEEGVWLTQSFHQKVTGFRKRDMLVSFPNSVNHSLVMLNGEEHRYESDDEPLRDIDTITMQIRQNLIDQKKSFSLVRQASDGIEAYQYEVLASQVREYERWGDMDVIPVKQSGADKITYYYSPRLDYQIVEARYHGFLLNGRAELVDFTSSCN</sequence>
<keyword evidence="2" id="KW-1185">Reference proteome</keyword>
<protein>
    <recommendedName>
        <fullName evidence="3">DUF3108 domain-containing protein</fullName>
    </recommendedName>
</protein>
<dbReference type="RefSeq" id="WP_248008275.1">
    <property type="nucleotide sequence ID" value="NZ_JAJHVV010000004.1"/>
</dbReference>
<proteinExistence type="predicted"/>
<dbReference type="EMBL" id="JAJHVV010000004">
    <property type="protein sequence ID" value="MCK6263187.1"/>
    <property type="molecule type" value="Genomic_DNA"/>
</dbReference>
<evidence type="ECO:0000313" key="2">
    <source>
        <dbReference type="Proteomes" id="UP001139559"/>
    </source>
</evidence>
<organism evidence="1 2">
    <name type="scientific">Vibrio amylolyticus</name>
    <dbReference type="NCBI Taxonomy" id="2847292"/>
    <lineage>
        <taxon>Bacteria</taxon>
        <taxon>Pseudomonadati</taxon>
        <taxon>Pseudomonadota</taxon>
        <taxon>Gammaproteobacteria</taxon>
        <taxon>Vibrionales</taxon>
        <taxon>Vibrionaceae</taxon>
        <taxon>Vibrio</taxon>
    </lineage>
</organism>